<organism evidence="1 2">
    <name type="scientific">Allorhodopirellula heiligendammensis</name>
    <dbReference type="NCBI Taxonomy" id="2714739"/>
    <lineage>
        <taxon>Bacteria</taxon>
        <taxon>Pseudomonadati</taxon>
        <taxon>Planctomycetota</taxon>
        <taxon>Planctomycetia</taxon>
        <taxon>Pirellulales</taxon>
        <taxon>Pirellulaceae</taxon>
        <taxon>Allorhodopirellula</taxon>
    </lineage>
</organism>
<accession>A0A5C6C8A1</accession>
<evidence type="ECO:0000313" key="1">
    <source>
        <dbReference type="EMBL" id="TWU19741.1"/>
    </source>
</evidence>
<dbReference type="PROSITE" id="PS51257">
    <property type="entry name" value="PROKAR_LIPOPROTEIN"/>
    <property type="match status" value="1"/>
</dbReference>
<reference evidence="1 2" key="1">
    <citation type="journal article" date="2020" name="Antonie Van Leeuwenhoek">
        <title>Rhodopirellula heiligendammensis sp. nov., Rhodopirellula pilleata sp. nov., and Rhodopirellula solitaria sp. nov. isolated from natural or artificial marine surfaces in Northern Germany and California, USA, and emended description of the genus Rhodopirellula.</title>
        <authorList>
            <person name="Kallscheuer N."/>
            <person name="Wiegand S."/>
            <person name="Jogler M."/>
            <person name="Boedeker C."/>
            <person name="Peeters S.H."/>
            <person name="Rast P."/>
            <person name="Heuer A."/>
            <person name="Jetten M.S.M."/>
            <person name="Rohde M."/>
            <person name="Jogler C."/>
        </authorList>
    </citation>
    <scope>NUCLEOTIDE SEQUENCE [LARGE SCALE GENOMIC DNA]</scope>
    <source>
        <strain evidence="1 2">Poly21</strain>
    </source>
</reference>
<dbReference type="InterPro" id="IPR032675">
    <property type="entry name" value="LRR_dom_sf"/>
</dbReference>
<dbReference type="SUPFAM" id="SSF52047">
    <property type="entry name" value="RNI-like"/>
    <property type="match status" value="1"/>
</dbReference>
<gene>
    <name evidence="1" type="ORF">Poly21_19160</name>
</gene>
<sequence>MKRLASIVFLLAMLGCDDSATTVGIADDPDLRKFTNKQITADELRRLSSEREKVTSLQINYCPLDADVLATIEKLTELKSLNLAYTDLTDDHLSRFKQLTKLESVWFPFTKISDEGLPLICQFPKISTIGLDSTEISDEGLKFLGSQNQVKRLFVGSNHITDTGVAHLSGLNKLRDLRINHNDRLTNLSITAIADLTELRFLQIDNTSMDERCVEDLLKMKNLRFIHTGNLGFSESAMKRIRTGLPRFGSFD</sequence>
<dbReference type="AlphaFoldDB" id="A0A5C6C8A1"/>
<keyword evidence="2" id="KW-1185">Reference proteome</keyword>
<evidence type="ECO:0000313" key="2">
    <source>
        <dbReference type="Proteomes" id="UP000319908"/>
    </source>
</evidence>
<protein>
    <submittedName>
        <fullName evidence="1">Leucine Rich repeats (2 copies)</fullName>
    </submittedName>
</protein>
<comment type="caution">
    <text evidence="1">The sequence shown here is derived from an EMBL/GenBank/DDBJ whole genome shotgun (WGS) entry which is preliminary data.</text>
</comment>
<dbReference type="Pfam" id="PF13855">
    <property type="entry name" value="LRR_8"/>
    <property type="match status" value="1"/>
</dbReference>
<dbReference type="GO" id="GO:0019005">
    <property type="term" value="C:SCF ubiquitin ligase complex"/>
    <property type="evidence" value="ECO:0007669"/>
    <property type="project" value="TreeGrafter"/>
</dbReference>
<dbReference type="Proteomes" id="UP000319908">
    <property type="component" value="Unassembled WGS sequence"/>
</dbReference>
<dbReference type="Gene3D" id="3.80.10.10">
    <property type="entry name" value="Ribonuclease Inhibitor"/>
    <property type="match status" value="1"/>
</dbReference>
<dbReference type="InterPro" id="IPR001611">
    <property type="entry name" value="Leu-rich_rpt"/>
</dbReference>
<dbReference type="EMBL" id="SJPU01000001">
    <property type="protein sequence ID" value="TWU19741.1"/>
    <property type="molecule type" value="Genomic_DNA"/>
</dbReference>
<name>A0A5C6C8A1_9BACT</name>
<dbReference type="GO" id="GO:0031146">
    <property type="term" value="P:SCF-dependent proteasomal ubiquitin-dependent protein catabolic process"/>
    <property type="evidence" value="ECO:0007669"/>
    <property type="project" value="TreeGrafter"/>
</dbReference>
<dbReference type="PANTHER" id="PTHR13318">
    <property type="entry name" value="PARTNER OF PAIRED, ISOFORM B-RELATED"/>
    <property type="match status" value="1"/>
</dbReference>
<proteinExistence type="predicted"/>